<dbReference type="AlphaFoldDB" id="A0A3S4ZRJ5"/>
<reference evidence="2" key="1">
    <citation type="submission" date="2018-11" db="EMBL/GenBank/DDBJ databases">
        <authorList>
            <consortium name="Pathogen Informatics"/>
        </authorList>
    </citation>
    <scope>NUCLEOTIDE SEQUENCE</scope>
</reference>
<feature type="compositionally biased region" description="Polar residues" evidence="1">
    <location>
        <begin position="594"/>
        <end position="615"/>
    </location>
</feature>
<proteinExistence type="predicted"/>
<dbReference type="Proteomes" id="UP000784294">
    <property type="component" value="Unassembled WGS sequence"/>
</dbReference>
<feature type="compositionally biased region" description="Basic and acidic residues" evidence="1">
    <location>
        <begin position="616"/>
        <end position="625"/>
    </location>
</feature>
<accession>A0A3S4ZRJ5</accession>
<feature type="compositionally biased region" description="Basic and acidic residues" evidence="1">
    <location>
        <begin position="1"/>
        <end position="14"/>
    </location>
</feature>
<sequence length="625" mass="70066">MDYSHPEASAETKETSGINLSTSSLNEMSYRVILSPSQVPLYETCTQCGHPNTTKSNWCSICHFFLVGYESPINTPRGFTDPLPVSKHLERVQAPVLIEEKKSTSFDTVGSLSGDDPAYNRQISVTTDSRFSECPYLFSHFYAHTTHSDTDIKRPEPSFEKRTQLVADSSSHTSYGCSPIFQFDGFSNSLPSTSDSPPNIRELIASDSSAPFPPRSIEPFIRDQDFLPNESMTGMDALLSIRQRCISGPIGDGLCTESPCIVSQSFANLSFSAPQFIESDYQNSKNMICLLQFAKQQNYANCDTSNFVSDHTFPLNSSPGVFSNQCSVQPNCNTYFVSERNTVEKPINKMPSKENLPNHRVMPRRKYPSENLAVPALARKPECAFYSKERSFHRSASGFRSAGLLQPSFQMMPRDNINQQNSNKYSRHWNSASTAWSAHDPASLNKRPAPSVKTFHSKTIVHRPMAASNFEEQKMSHEFSQNFKALPSEAYVFHRNYHHQKPYTDLSGSLSSGRDLDFKRKNKDLENSNCILSSQYCASGPVAYPNNFSPGIVVPRTQDSLSGLFASGHFLSVFNPRANANDRRCNVKRKPSRRQLNQSQNTKPHSTDNSFYRSGSDNHIHDKVA</sequence>
<organism evidence="2 3">
    <name type="scientific">Protopolystoma xenopodis</name>
    <dbReference type="NCBI Taxonomy" id="117903"/>
    <lineage>
        <taxon>Eukaryota</taxon>
        <taxon>Metazoa</taxon>
        <taxon>Spiralia</taxon>
        <taxon>Lophotrochozoa</taxon>
        <taxon>Platyhelminthes</taxon>
        <taxon>Monogenea</taxon>
        <taxon>Polyopisthocotylea</taxon>
        <taxon>Polystomatidea</taxon>
        <taxon>Polystomatidae</taxon>
        <taxon>Protopolystoma</taxon>
    </lineage>
</organism>
<evidence type="ECO:0000256" key="1">
    <source>
        <dbReference type="SAM" id="MobiDB-lite"/>
    </source>
</evidence>
<feature type="region of interest" description="Disordered" evidence="1">
    <location>
        <begin position="582"/>
        <end position="625"/>
    </location>
</feature>
<feature type="region of interest" description="Disordered" evidence="1">
    <location>
        <begin position="1"/>
        <end position="20"/>
    </location>
</feature>
<protein>
    <submittedName>
        <fullName evidence="2">Uncharacterized protein</fullName>
    </submittedName>
</protein>
<dbReference type="EMBL" id="CAAALY010035427">
    <property type="protein sequence ID" value="VEL18055.1"/>
    <property type="molecule type" value="Genomic_DNA"/>
</dbReference>
<keyword evidence="3" id="KW-1185">Reference proteome</keyword>
<evidence type="ECO:0000313" key="2">
    <source>
        <dbReference type="EMBL" id="VEL18055.1"/>
    </source>
</evidence>
<gene>
    <name evidence="2" type="ORF">PXEA_LOCUS11495</name>
</gene>
<name>A0A3S4ZRJ5_9PLAT</name>
<comment type="caution">
    <text evidence="2">The sequence shown here is derived from an EMBL/GenBank/DDBJ whole genome shotgun (WGS) entry which is preliminary data.</text>
</comment>
<evidence type="ECO:0000313" key="3">
    <source>
        <dbReference type="Proteomes" id="UP000784294"/>
    </source>
</evidence>